<dbReference type="InterPro" id="IPR001129">
    <property type="entry name" value="Membr-assoc_MAPEG"/>
</dbReference>
<dbReference type="OrthoDB" id="8537976at2"/>
<evidence type="ECO:0000313" key="6">
    <source>
        <dbReference type="EMBL" id="QJR82176.1"/>
    </source>
</evidence>
<dbReference type="EMBL" id="CP052766">
    <property type="protein sequence ID" value="QJR82176.1"/>
    <property type="molecule type" value="Genomic_DNA"/>
</dbReference>
<feature type="transmembrane region" description="Helical" evidence="5">
    <location>
        <begin position="76"/>
        <end position="94"/>
    </location>
</feature>
<evidence type="ECO:0000256" key="4">
    <source>
        <dbReference type="ARBA" id="ARBA00023136"/>
    </source>
</evidence>
<evidence type="ECO:0000256" key="1">
    <source>
        <dbReference type="ARBA" id="ARBA00004370"/>
    </source>
</evidence>
<dbReference type="PANTHER" id="PTHR35814:SF1">
    <property type="entry name" value="GLUTATHIONE S-TRANSFERASE-RELATED"/>
    <property type="match status" value="1"/>
</dbReference>
<dbReference type="InterPro" id="IPR023352">
    <property type="entry name" value="MAPEG-like_dom_sf"/>
</dbReference>
<dbReference type="PANTHER" id="PTHR35814">
    <property type="match status" value="1"/>
</dbReference>
<evidence type="ECO:0000256" key="2">
    <source>
        <dbReference type="ARBA" id="ARBA00022692"/>
    </source>
</evidence>
<keyword evidence="6" id="KW-0808">Transferase</keyword>
<reference evidence="6 7" key="2">
    <citation type="submission" date="2020-04" db="EMBL/GenBank/DDBJ databases">
        <title>Complete genome sequence of Alteromonas pelagimontana 5.12T.</title>
        <authorList>
            <person name="Sinha R.K."/>
            <person name="Krishnan K.P."/>
            <person name="Kurian J.P."/>
        </authorList>
    </citation>
    <scope>NUCLEOTIDE SEQUENCE [LARGE SCALE GENOMIC DNA]</scope>
    <source>
        <strain evidence="6 7">5.12</strain>
    </source>
</reference>
<dbReference type="Pfam" id="PF01124">
    <property type="entry name" value="MAPEG"/>
    <property type="match status" value="1"/>
</dbReference>
<accession>A0A6M4MJ88</accession>
<keyword evidence="2 5" id="KW-0812">Transmembrane</keyword>
<dbReference type="Gene3D" id="1.20.120.550">
    <property type="entry name" value="Membrane associated eicosanoid/glutathione metabolism-like domain"/>
    <property type="match status" value="1"/>
</dbReference>
<keyword evidence="4 5" id="KW-0472">Membrane</keyword>
<dbReference type="AlphaFoldDB" id="A0A6M4MJ88"/>
<dbReference type="KEGG" id="apel:CA267_016165"/>
<sequence length="132" mass="14874">MTLPITAFYASLLALCYLYISVSVISVRRRRQISLGNGGDTELLRLTRVHGNFNEYVPLTLILLAALETITNVHWVLHLGACSLLFGRLLHAYGLRHHEGASWQRLAGMALTFLSLLFLACTNLFMIHYMVL</sequence>
<proteinExistence type="predicted"/>
<evidence type="ECO:0000256" key="5">
    <source>
        <dbReference type="SAM" id="Phobius"/>
    </source>
</evidence>
<reference evidence="7" key="1">
    <citation type="submission" date="2014-12" db="EMBL/GenBank/DDBJ databases">
        <title>Complete genome sequence of a multi-drug resistant Klebsiella pneumoniae.</title>
        <authorList>
            <person name="Hua X."/>
            <person name="Chen Q."/>
            <person name="Li X."/>
            <person name="Feng Y."/>
            <person name="Ruan Z."/>
            <person name="Yu Y."/>
        </authorList>
    </citation>
    <scope>NUCLEOTIDE SEQUENCE [LARGE SCALE GENOMIC DNA]</scope>
    <source>
        <strain evidence="7">5.12</strain>
    </source>
</reference>
<dbReference type="RefSeq" id="WP_075609830.1">
    <property type="nucleotide sequence ID" value="NZ_CP052766.1"/>
</dbReference>
<evidence type="ECO:0000256" key="3">
    <source>
        <dbReference type="ARBA" id="ARBA00022989"/>
    </source>
</evidence>
<comment type="subcellular location">
    <subcellularLocation>
        <location evidence="1">Membrane</location>
    </subcellularLocation>
</comment>
<organism evidence="6 7">
    <name type="scientific">Alteromonas pelagimontana</name>
    <dbReference type="NCBI Taxonomy" id="1858656"/>
    <lineage>
        <taxon>Bacteria</taxon>
        <taxon>Pseudomonadati</taxon>
        <taxon>Pseudomonadota</taxon>
        <taxon>Gammaproteobacteria</taxon>
        <taxon>Alteromonadales</taxon>
        <taxon>Alteromonadaceae</taxon>
        <taxon>Alteromonas/Salinimonas group</taxon>
        <taxon>Alteromonas</taxon>
    </lineage>
</organism>
<dbReference type="SUPFAM" id="SSF161084">
    <property type="entry name" value="MAPEG domain-like"/>
    <property type="match status" value="1"/>
</dbReference>
<feature type="transmembrane region" description="Helical" evidence="5">
    <location>
        <begin position="6"/>
        <end position="27"/>
    </location>
</feature>
<protein>
    <submittedName>
        <fullName evidence="6">Glutathione S-transferase</fullName>
    </submittedName>
</protein>
<feature type="transmembrane region" description="Helical" evidence="5">
    <location>
        <begin position="106"/>
        <end position="131"/>
    </location>
</feature>
<name>A0A6M4MJ88_9ALTE</name>
<dbReference type="GO" id="GO:0016020">
    <property type="term" value="C:membrane"/>
    <property type="evidence" value="ECO:0007669"/>
    <property type="project" value="UniProtKB-SubCell"/>
</dbReference>
<keyword evidence="3 5" id="KW-1133">Transmembrane helix</keyword>
<keyword evidence="7" id="KW-1185">Reference proteome</keyword>
<dbReference type="Proteomes" id="UP000219285">
    <property type="component" value="Chromosome"/>
</dbReference>
<dbReference type="GO" id="GO:0016740">
    <property type="term" value="F:transferase activity"/>
    <property type="evidence" value="ECO:0007669"/>
    <property type="project" value="UniProtKB-KW"/>
</dbReference>
<gene>
    <name evidence="6" type="ORF">CA267_016165</name>
</gene>
<evidence type="ECO:0000313" key="7">
    <source>
        <dbReference type="Proteomes" id="UP000219285"/>
    </source>
</evidence>